<dbReference type="Gene3D" id="1.10.10.60">
    <property type="entry name" value="Homeodomain-like"/>
    <property type="match status" value="1"/>
</dbReference>
<evidence type="ECO:0008006" key="3">
    <source>
        <dbReference type="Google" id="ProtNLM"/>
    </source>
</evidence>
<evidence type="ECO:0000313" key="2">
    <source>
        <dbReference type="Proteomes" id="UP001497522"/>
    </source>
</evidence>
<proteinExistence type="predicted"/>
<keyword evidence="2" id="KW-1185">Reference proteome</keyword>
<evidence type="ECO:0000313" key="1">
    <source>
        <dbReference type="EMBL" id="CAK9876889.1"/>
    </source>
</evidence>
<dbReference type="Proteomes" id="UP001497522">
    <property type="component" value="Chromosome 5"/>
</dbReference>
<reference evidence="1" key="1">
    <citation type="submission" date="2024-03" db="EMBL/GenBank/DDBJ databases">
        <authorList>
            <consortium name="ELIXIR-Norway"/>
            <consortium name="Elixir Norway"/>
        </authorList>
    </citation>
    <scope>NUCLEOTIDE SEQUENCE</scope>
</reference>
<sequence length="72" mass="8207">MRIAMCQQKRCRPTLTQGELKEWLWTTHGICITQTTISLTLKRSDELLAMAADTSVPPPRLALRTHQAVQYP</sequence>
<gene>
    <name evidence="1" type="ORF">CSSPJE1EN2_LOCUS18931</name>
</gene>
<dbReference type="EMBL" id="OZ023706">
    <property type="protein sequence ID" value="CAK9876889.1"/>
    <property type="molecule type" value="Genomic_DNA"/>
</dbReference>
<protein>
    <recommendedName>
        <fullName evidence="3">Transposase</fullName>
    </recommendedName>
</protein>
<name>A0ABP1BNI2_9BRYO</name>
<accession>A0ABP1BNI2</accession>
<organism evidence="1 2">
    <name type="scientific">Sphagnum jensenii</name>
    <dbReference type="NCBI Taxonomy" id="128206"/>
    <lineage>
        <taxon>Eukaryota</taxon>
        <taxon>Viridiplantae</taxon>
        <taxon>Streptophyta</taxon>
        <taxon>Embryophyta</taxon>
        <taxon>Bryophyta</taxon>
        <taxon>Sphagnophytina</taxon>
        <taxon>Sphagnopsida</taxon>
        <taxon>Sphagnales</taxon>
        <taxon>Sphagnaceae</taxon>
        <taxon>Sphagnum</taxon>
    </lineage>
</organism>